<protein>
    <submittedName>
        <fullName evidence="1">Uncharacterized protein</fullName>
    </submittedName>
</protein>
<evidence type="ECO:0000313" key="2">
    <source>
        <dbReference type="Proteomes" id="UP001341281"/>
    </source>
</evidence>
<name>A0AAQ3PR40_PASNO</name>
<dbReference type="AlphaFoldDB" id="A0AAQ3PR40"/>
<proteinExistence type="predicted"/>
<organism evidence="1 2">
    <name type="scientific">Paspalum notatum var. saurae</name>
    <dbReference type="NCBI Taxonomy" id="547442"/>
    <lineage>
        <taxon>Eukaryota</taxon>
        <taxon>Viridiplantae</taxon>
        <taxon>Streptophyta</taxon>
        <taxon>Embryophyta</taxon>
        <taxon>Tracheophyta</taxon>
        <taxon>Spermatophyta</taxon>
        <taxon>Magnoliopsida</taxon>
        <taxon>Liliopsida</taxon>
        <taxon>Poales</taxon>
        <taxon>Poaceae</taxon>
        <taxon>PACMAD clade</taxon>
        <taxon>Panicoideae</taxon>
        <taxon>Andropogonodae</taxon>
        <taxon>Paspaleae</taxon>
        <taxon>Paspalinae</taxon>
        <taxon>Paspalum</taxon>
    </lineage>
</organism>
<keyword evidence="2" id="KW-1185">Reference proteome</keyword>
<evidence type="ECO:0000313" key="1">
    <source>
        <dbReference type="EMBL" id="WVZ51382.1"/>
    </source>
</evidence>
<dbReference type="EMBL" id="CP144745">
    <property type="protein sequence ID" value="WVZ51382.1"/>
    <property type="molecule type" value="Genomic_DNA"/>
</dbReference>
<reference evidence="1 2" key="1">
    <citation type="submission" date="2024-02" db="EMBL/GenBank/DDBJ databases">
        <title>High-quality chromosome-scale genome assembly of Pensacola bahiagrass (Paspalum notatum Flugge var. saurae).</title>
        <authorList>
            <person name="Vega J.M."/>
            <person name="Podio M."/>
            <person name="Orjuela J."/>
            <person name="Siena L.A."/>
            <person name="Pessino S.C."/>
            <person name="Combes M.C."/>
            <person name="Mariac C."/>
            <person name="Albertini E."/>
            <person name="Pupilli F."/>
            <person name="Ortiz J.P.A."/>
            <person name="Leblanc O."/>
        </authorList>
    </citation>
    <scope>NUCLEOTIDE SEQUENCE [LARGE SCALE GENOMIC DNA]</scope>
    <source>
        <strain evidence="1">R1</strain>
        <tissue evidence="1">Leaf</tissue>
    </source>
</reference>
<gene>
    <name evidence="1" type="ORF">U9M48_002534</name>
</gene>
<sequence length="224" mass="24168">MYICGESAGSTAASSDCTAFMACATDGRCVGVCAPEPHDEGAHHLPIVAVVARPQPCVRRVEGQALAVEAPHPPEQREGRFLPASWQPAGDDLQQDDAEAVDVGVGAPLERVDELWVDVPHGALHKPCGLWTGAVVDEAGETELGVVRRVEHYVPGFDVTVHDALLPIHVQIYNAPFRHELVDEQEPFGAVTPAQELHKVTMPQPAYDPHLGLELLPSLRGRLR</sequence>
<accession>A0AAQ3PR40</accession>
<dbReference type="Proteomes" id="UP001341281">
    <property type="component" value="Chromosome 01"/>
</dbReference>